<dbReference type="InterPro" id="IPR036465">
    <property type="entry name" value="vWFA_dom_sf"/>
</dbReference>
<evidence type="ECO:0008006" key="3">
    <source>
        <dbReference type="Google" id="ProtNLM"/>
    </source>
</evidence>
<name>A0AAQ4DV65_AMBAM</name>
<dbReference type="EMBL" id="JARKHS020026423">
    <property type="protein sequence ID" value="KAK8766355.1"/>
    <property type="molecule type" value="Genomic_DNA"/>
</dbReference>
<keyword evidence="2" id="KW-1185">Reference proteome</keyword>
<dbReference type="GO" id="GO:0032991">
    <property type="term" value="C:protein-containing complex"/>
    <property type="evidence" value="ECO:0007669"/>
    <property type="project" value="UniProtKB-ARBA"/>
</dbReference>
<evidence type="ECO:0000313" key="1">
    <source>
        <dbReference type="EMBL" id="KAK8766355.1"/>
    </source>
</evidence>
<organism evidence="1 2">
    <name type="scientific">Amblyomma americanum</name>
    <name type="common">Lone star tick</name>
    <dbReference type="NCBI Taxonomy" id="6943"/>
    <lineage>
        <taxon>Eukaryota</taxon>
        <taxon>Metazoa</taxon>
        <taxon>Ecdysozoa</taxon>
        <taxon>Arthropoda</taxon>
        <taxon>Chelicerata</taxon>
        <taxon>Arachnida</taxon>
        <taxon>Acari</taxon>
        <taxon>Parasitiformes</taxon>
        <taxon>Ixodida</taxon>
        <taxon>Ixodoidea</taxon>
        <taxon>Ixodidae</taxon>
        <taxon>Amblyomminae</taxon>
        <taxon>Amblyomma</taxon>
    </lineage>
</organism>
<protein>
    <recommendedName>
        <fullName evidence="3">VWFA domain-containing protein</fullName>
    </recommendedName>
</protein>
<proteinExistence type="predicted"/>
<sequence length="207" mass="23241">MQVKLNSCSARMRFTATLPNGANCSIKKDCQFTDDCKIDVFQPSDTLVESSIMFMPYLANNEGRLDFLKEATSRYIRDIPEGSLRLAIVTFSGTANIAYNLTTVNSASREGFLNVVKRLKHISWTCIGCGLQLALQIRTFIEMTAHTAATSQGSRDREDTLSCATSRAKTRHDFRTLRVALEAHSPQWYTALLTVSLVTRTVQRFRD</sequence>
<accession>A0AAQ4DV65</accession>
<evidence type="ECO:0000313" key="2">
    <source>
        <dbReference type="Proteomes" id="UP001321473"/>
    </source>
</evidence>
<gene>
    <name evidence="1" type="ORF">V5799_006863</name>
</gene>
<comment type="caution">
    <text evidence="1">The sequence shown here is derived from an EMBL/GenBank/DDBJ whole genome shotgun (WGS) entry which is preliminary data.</text>
</comment>
<dbReference type="Proteomes" id="UP001321473">
    <property type="component" value="Unassembled WGS sequence"/>
</dbReference>
<dbReference type="Gene3D" id="3.40.50.410">
    <property type="entry name" value="von Willebrand factor, type A domain"/>
    <property type="match status" value="1"/>
</dbReference>
<dbReference type="SUPFAM" id="SSF53300">
    <property type="entry name" value="vWA-like"/>
    <property type="match status" value="1"/>
</dbReference>
<reference evidence="1 2" key="1">
    <citation type="journal article" date="2023" name="Arcadia Sci">
        <title>De novo assembly of a long-read Amblyomma americanum tick genome.</title>
        <authorList>
            <person name="Chou S."/>
            <person name="Poskanzer K.E."/>
            <person name="Rollins M."/>
            <person name="Thuy-Boun P.S."/>
        </authorList>
    </citation>
    <scope>NUCLEOTIDE SEQUENCE [LARGE SCALE GENOMIC DNA]</scope>
    <source>
        <strain evidence="1">F_SG_1</strain>
        <tissue evidence="1">Salivary glands</tissue>
    </source>
</reference>
<dbReference type="AlphaFoldDB" id="A0AAQ4DV65"/>